<dbReference type="GO" id="GO:0016020">
    <property type="term" value="C:membrane"/>
    <property type="evidence" value="ECO:0007669"/>
    <property type="project" value="UniProtKB-SubCell"/>
</dbReference>
<evidence type="ECO:0000259" key="8">
    <source>
        <dbReference type="Pfam" id="PF01061"/>
    </source>
</evidence>
<dbReference type="InterPro" id="IPR027417">
    <property type="entry name" value="P-loop_NTPase"/>
</dbReference>
<reference evidence="10 11" key="1">
    <citation type="submission" date="2015-05" db="EMBL/GenBank/DDBJ databases">
        <title>Distinctive expansion of gene families associated with plant cell wall degradation and secondary metabolism in the genomes of grapevine trunk pathogens.</title>
        <authorList>
            <person name="Lawrence D.P."/>
            <person name="Travadon R."/>
            <person name="Rolshausen P.E."/>
            <person name="Baumgartner K."/>
        </authorList>
    </citation>
    <scope>NUCLEOTIDE SEQUENCE [LARGE SCALE GENOMIC DNA]</scope>
    <source>
        <strain evidence="10">DA912</strain>
    </source>
</reference>
<dbReference type="Pfam" id="PF19055">
    <property type="entry name" value="ABC2_membrane_7"/>
    <property type="match status" value="1"/>
</dbReference>
<dbReference type="PANTHER" id="PTHR19241">
    <property type="entry name" value="ATP-BINDING CASSETTE TRANSPORTER"/>
    <property type="match status" value="1"/>
</dbReference>
<evidence type="ECO:0000256" key="2">
    <source>
        <dbReference type="ARBA" id="ARBA00022448"/>
    </source>
</evidence>
<evidence type="ECO:0000259" key="9">
    <source>
        <dbReference type="Pfam" id="PF19055"/>
    </source>
</evidence>
<keyword evidence="5 6" id="KW-0472">Membrane</keyword>
<dbReference type="Pfam" id="PF01061">
    <property type="entry name" value="ABC2_membrane"/>
    <property type="match status" value="1"/>
</dbReference>
<keyword evidence="2" id="KW-0813">Transport</keyword>
<feature type="transmembrane region" description="Helical" evidence="6">
    <location>
        <begin position="309"/>
        <end position="331"/>
    </location>
</feature>
<evidence type="ECO:0000256" key="1">
    <source>
        <dbReference type="ARBA" id="ARBA00004141"/>
    </source>
</evidence>
<feature type="domain" description="ABC transporter" evidence="7">
    <location>
        <begin position="3"/>
        <end position="96"/>
    </location>
</feature>
<dbReference type="InterPro" id="IPR003439">
    <property type="entry name" value="ABC_transporter-like_ATP-bd"/>
</dbReference>
<dbReference type="OrthoDB" id="245989at2759"/>
<reference evidence="10 11" key="2">
    <citation type="submission" date="2015-05" db="EMBL/GenBank/DDBJ databases">
        <authorList>
            <person name="Morales-Cruz A."/>
            <person name="Amrine K.C."/>
            <person name="Cantu D."/>
        </authorList>
    </citation>
    <scope>NUCLEOTIDE SEQUENCE [LARGE SCALE GENOMIC DNA]</scope>
    <source>
        <strain evidence="10">DA912</strain>
    </source>
</reference>
<comment type="subcellular location">
    <subcellularLocation>
        <location evidence="1">Membrane</location>
        <topology evidence="1">Multi-pass membrane protein</topology>
    </subcellularLocation>
</comment>
<name>A0A0G2HQ94_9PEZI</name>
<dbReference type="STRING" id="1214573.A0A0G2HQ94"/>
<keyword evidence="3 6" id="KW-0812">Transmembrane</keyword>
<dbReference type="EMBL" id="LCUC01000496">
    <property type="protein sequence ID" value="KKY30340.1"/>
    <property type="molecule type" value="Genomic_DNA"/>
</dbReference>
<organism evidence="10 11">
    <name type="scientific">Diaporthe ampelina</name>
    <dbReference type="NCBI Taxonomy" id="1214573"/>
    <lineage>
        <taxon>Eukaryota</taxon>
        <taxon>Fungi</taxon>
        <taxon>Dikarya</taxon>
        <taxon>Ascomycota</taxon>
        <taxon>Pezizomycotina</taxon>
        <taxon>Sordariomycetes</taxon>
        <taxon>Sordariomycetidae</taxon>
        <taxon>Diaporthales</taxon>
        <taxon>Diaporthaceae</taxon>
        <taxon>Diaporthe</taxon>
    </lineage>
</organism>
<dbReference type="GO" id="GO:0005524">
    <property type="term" value="F:ATP binding"/>
    <property type="evidence" value="ECO:0007669"/>
    <property type="project" value="InterPro"/>
</dbReference>
<accession>A0A0G2HQ94</accession>
<dbReference type="Pfam" id="PF00005">
    <property type="entry name" value="ABC_tran"/>
    <property type="match status" value="1"/>
</dbReference>
<protein>
    <submittedName>
        <fullName evidence="10">Putative abc transporter cdr4</fullName>
    </submittedName>
</protein>
<evidence type="ECO:0000259" key="7">
    <source>
        <dbReference type="Pfam" id="PF00005"/>
    </source>
</evidence>
<evidence type="ECO:0000256" key="6">
    <source>
        <dbReference type="SAM" id="Phobius"/>
    </source>
</evidence>
<proteinExistence type="predicted"/>
<dbReference type="Proteomes" id="UP000034680">
    <property type="component" value="Unassembled WGS sequence"/>
</dbReference>
<feature type="domain" description="ABC transporter family G" evidence="9">
    <location>
        <begin position="128"/>
        <end position="179"/>
    </location>
</feature>
<gene>
    <name evidence="10" type="ORF">UCDDA912_g09726</name>
</gene>
<evidence type="ECO:0000256" key="5">
    <source>
        <dbReference type="ARBA" id="ARBA00023136"/>
    </source>
</evidence>
<dbReference type="GO" id="GO:0140359">
    <property type="term" value="F:ABC-type transporter activity"/>
    <property type="evidence" value="ECO:0007669"/>
    <property type="project" value="InterPro"/>
</dbReference>
<evidence type="ECO:0000256" key="4">
    <source>
        <dbReference type="ARBA" id="ARBA00022989"/>
    </source>
</evidence>
<feature type="domain" description="ABC-2 type transporter transmembrane" evidence="8">
    <location>
        <begin position="258"/>
        <end position="328"/>
    </location>
</feature>
<evidence type="ECO:0000313" key="10">
    <source>
        <dbReference type="EMBL" id="KKY30340.1"/>
    </source>
</evidence>
<comment type="caution">
    <text evidence="10">The sequence shown here is derived from an EMBL/GenBank/DDBJ whole genome shotgun (WGS) entry which is preliminary data.</text>
</comment>
<dbReference type="InterPro" id="IPR013525">
    <property type="entry name" value="ABC2_TM"/>
</dbReference>
<dbReference type="AlphaFoldDB" id="A0A0G2HQ94"/>
<keyword evidence="4 6" id="KW-1133">Transmembrane helix</keyword>
<evidence type="ECO:0000256" key="3">
    <source>
        <dbReference type="ARBA" id="ARBA00022692"/>
    </source>
</evidence>
<dbReference type="SUPFAM" id="SSF52540">
    <property type="entry name" value="P-loop containing nucleoside triphosphate hydrolases"/>
    <property type="match status" value="1"/>
</dbReference>
<feature type="transmembrane region" description="Helical" evidence="6">
    <location>
        <begin position="278"/>
        <end position="297"/>
    </location>
</feature>
<keyword evidence="11" id="KW-1185">Reference proteome</keyword>
<sequence length="349" mass="38295">MHTKFKGQCIYVAELDVHFPELTLGQTLNFAAATQQHSAEDGVGYRIASRFGLTQAFYTKIGDTMIRGISGGEKRRTSIAEAFIGEARFQCWDNSTRGLDSLTAGRFINILRESTDSLKSTVAMSLYQASDGMYKRFDKVMLLYEGRQIYFGPVDAAVSYFTALGFVKPQRVTTPDFLTSLTNPAERVVAKGLEARVPKSPDDFASAWDRSPEASAIRAEIDAPGSPAVFTHVPLGSLVTADQNCRSKSSTYSLPIRTQISICAQRALQRMRNDPTPVISAVIANTILGIIIGSVFYDTGRTTDDLQPRAILLFFALTVNAFAPAAEVRIVDSICHVSRLHQSHDYKGS</sequence>
<dbReference type="InterPro" id="IPR043926">
    <property type="entry name" value="ABCG_dom"/>
</dbReference>
<dbReference type="GO" id="GO:0016887">
    <property type="term" value="F:ATP hydrolysis activity"/>
    <property type="evidence" value="ECO:0007669"/>
    <property type="project" value="InterPro"/>
</dbReference>
<evidence type="ECO:0000313" key="11">
    <source>
        <dbReference type="Proteomes" id="UP000034680"/>
    </source>
</evidence>
<dbReference type="Gene3D" id="3.40.50.300">
    <property type="entry name" value="P-loop containing nucleotide triphosphate hydrolases"/>
    <property type="match status" value="1"/>
</dbReference>